<dbReference type="EMBL" id="QDKH01000036">
    <property type="protein sequence ID" value="PWC10505.1"/>
    <property type="molecule type" value="Genomic_DNA"/>
</dbReference>
<accession>A0A2U1TM80</accession>
<evidence type="ECO:0000313" key="2">
    <source>
        <dbReference type="Proteomes" id="UP000296159"/>
    </source>
</evidence>
<evidence type="ECO:0000313" key="1">
    <source>
        <dbReference type="EMBL" id="PWC10505.1"/>
    </source>
</evidence>
<gene>
    <name evidence="1" type="ORF">DDT56_21560</name>
</gene>
<sequence length="504" mass="56001">MTIKRYLHTKNAMICTASGDFVLLKDYQRLEKQLDHYRALTDNYDVDRQKLAAENTALKQTILALGGKGLRFFTYEGPDAIYDEHDTMGGAIKQAEDALDYCRDCAGEGWPDETGQICWGVVVQRATMHNQHKPAPETEDTSFDYICEYDLMGVNPDAAIAEIKGWTCFHCGEHFHAFQANLAALHFGGEQDAIPRCKDSLEKLSVMTTAFMNLQHLSEVYRSAYEESKERIAELEARAVKLPPEVWVKINDVNSCVMYAGDVIYALKDAGVKLSGNSEQVLQHSDDEAFDRFAIACKAKLAKSRAKGRRGWDDPHLCSVESLAAMLVAHLVKGNPGTFEDVANFAMMLHQRKASHKILTEAAKADRFTPAERDAIKRALDNSNSPVIPDGWALVPQTATDAMISAAGRAARQYMEEMGGNNPSVIYNAMLAAAPQRKDVKMQFNAGDYCIHTSKWEKSPCRVVAYDGDVVVIKRLGSGYNSVPESSLAKITKKEAIRMAQQMH</sequence>
<dbReference type="Proteomes" id="UP000296159">
    <property type="component" value="Unassembled WGS sequence"/>
</dbReference>
<dbReference type="RefSeq" id="WP_136168423.1">
    <property type="nucleotide sequence ID" value="NZ_KZ819098.1"/>
</dbReference>
<reference evidence="1 2" key="1">
    <citation type="submission" date="2018-04" db="EMBL/GenBank/DDBJ databases">
        <title>Brenneria corticis sp.nov.</title>
        <authorList>
            <person name="Li Y."/>
        </authorList>
    </citation>
    <scope>NUCLEOTIDE SEQUENCE [LARGE SCALE GENOMIC DNA]</scope>
    <source>
        <strain evidence="1 2">CFCC 11842</strain>
    </source>
</reference>
<dbReference type="AlphaFoldDB" id="A0A2U1TM80"/>
<organism evidence="1 2">
    <name type="scientific">Brenneria corticis</name>
    <dbReference type="NCBI Taxonomy" id="2173106"/>
    <lineage>
        <taxon>Bacteria</taxon>
        <taxon>Pseudomonadati</taxon>
        <taxon>Pseudomonadota</taxon>
        <taxon>Gammaproteobacteria</taxon>
        <taxon>Enterobacterales</taxon>
        <taxon>Pectobacteriaceae</taxon>
        <taxon>Brenneria</taxon>
    </lineage>
</organism>
<keyword evidence="2" id="KW-1185">Reference proteome</keyword>
<comment type="caution">
    <text evidence="1">The sequence shown here is derived from an EMBL/GenBank/DDBJ whole genome shotgun (WGS) entry which is preliminary data.</text>
</comment>
<proteinExistence type="predicted"/>
<name>A0A2U1TM80_9GAMM</name>
<protein>
    <submittedName>
        <fullName evidence="1">Uncharacterized protein</fullName>
    </submittedName>
</protein>